<feature type="region of interest" description="Disordered" evidence="3">
    <location>
        <begin position="128"/>
        <end position="148"/>
    </location>
</feature>
<feature type="transmembrane region" description="Helical" evidence="4">
    <location>
        <begin position="162"/>
        <end position="187"/>
    </location>
</feature>
<dbReference type="CDD" id="cd07066">
    <property type="entry name" value="CRD_FZ"/>
    <property type="match status" value="1"/>
</dbReference>
<gene>
    <name evidence="6" type="ORF">OS493_031276</name>
</gene>
<dbReference type="SUPFAM" id="SSF63501">
    <property type="entry name" value="Frizzled cysteine-rich domain"/>
    <property type="match status" value="1"/>
</dbReference>
<protein>
    <recommendedName>
        <fullName evidence="5">FZ domain-containing protein</fullName>
    </recommendedName>
</protein>
<dbReference type="InterPro" id="IPR036790">
    <property type="entry name" value="Frizzled_dom_sf"/>
</dbReference>
<evidence type="ECO:0000256" key="3">
    <source>
        <dbReference type="SAM" id="MobiDB-lite"/>
    </source>
</evidence>
<accession>A0A9W9ZAB4</accession>
<keyword evidence="4" id="KW-0812">Transmembrane</keyword>
<keyword evidence="4" id="KW-1133">Transmembrane helix</keyword>
<dbReference type="Pfam" id="PF01392">
    <property type="entry name" value="Fz"/>
    <property type="match status" value="1"/>
</dbReference>
<dbReference type="InterPro" id="IPR020067">
    <property type="entry name" value="Frizzled_dom"/>
</dbReference>
<evidence type="ECO:0000259" key="5">
    <source>
        <dbReference type="PROSITE" id="PS50038"/>
    </source>
</evidence>
<dbReference type="Gene3D" id="1.10.2000.10">
    <property type="entry name" value="Frizzled cysteine-rich domain"/>
    <property type="match status" value="1"/>
</dbReference>
<dbReference type="PROSITE" id="PS50038">
    <property type="entry name" value="FZ"/>
    <property type="match status" value="1"/>
</dbReference>
<dbReference type="AlphaFoldDB" id="A0A9W9ZAB4"/>
<feature type="domain" description="FZ" evidence="5">
    <location>
        <begin position="39"/>
        <end position="111"/>
    </location>
</feature>
<feature type="compositionally biased region" description="Low complexity" evidence="3">
    <location>
        <begin position="129"/>
        <end position="143"/>
    </location>
</feature>
<evidence type="ECO:0000256" key="4">
    <source>
        <dbReference type="SAM" id="Phobius"/>
    </source>
</evidence>
<dbReference type="Proteomes" id="UP001163046">
    <property type="component" value="Unassembled WGS sequence"/>
</dbReference>
<organism evidence="6 7">
    <name type="scientific">Desmophyllum pertusum</name>
    <dbReference type="NCBI Taxonomy" id="174260"/>
    <lineage>
        <taxon>Eukaryota</taxon>
        <taxon>Metazoa</taxon>
        <taxon>Cnidaria</taxon>
        <taxon>Anthozoa</taxon>
        <taxon>Hexacorallia</taxon>
        <taxon>Scleractinia</taxon>
        <taxon>Caryophylliina</taxon>
        <taxon>Caryophylliidae</taxon>
        <taxon>Desmophyllum</taxon>
    </lineage>
</organism>
<comment type="caution">
    <text evidence="2">Lacks conserved residue(s) required for the propagation of feature annotation.</text>
</comment>
<keyword evidence="4" id="KW-0472">Membrane</keyword>
<evidence type="ECO:0000256" key="2">
    <source>
        <dbReference type="PROSITE-ProRule" id="PRU00090"/>
    </source>
</evidence>
<reference evidence="6" key="1">
    <citation type="submission" date="2023-01" db="EMBL/GenBank/DDBJ databases">
        <title>Genome assembly of the deep-sea coral Lophelia pertusa.</title>
        <authorList>
            <person name="Herrera S."/>
            <person name="Cordes E."/>
        </authorList>
    </citation>
    <scope>NUCLEOTIDE SEQUENCE</scope>
    <source>
        <strain evidence="6">USNM1676648</strain>
        <tissue evidence="6">Polyp</tissue>
    </source>
</reference>
<proteinExistence type="predicted"/>
<evidence type="ECO:0000313" key="6">
    <source>
        <dbReference type="EMBL" id="KAJ7377003.1"/>
    </source>
</evidence>
<evidence type="ECO:0000313" key="7">
    <source>
        <dbReference type="Proteomes" id="UP001163046"/>
    </source>
</evidence>
<sequence>MSSCSHLGYTHTTQPQDLQLILDNVLKGKLRKFGNHSVCSPTLKKIFCAEFAPPCFPEDETEIVLRTVCKSDCETVQKECPELYREHFGEYSYCEEMATTKSDLEGFCKLTKWPTAVRWPSRPNATIAPSLSSPVPTPSSSTPSPTPSFVPRPVPLHTKISLPMVAIVVSAVVVVLSIIAVVAVLVLRKRRRFTEGWWVRGYHRQHLNEWETTMSIKT</sequence>
<dbReference type="OrthoDB" id="5967012at2759"/>
<comment type="caution">
    <text evidence="6">The sequence shown here is derived from an EMBL/GenBank/DDBJ whole genome shotgun (WGS) entry which is preliminary data.</text>
</comment>
<keyword evidence="7" id="KW-1185">Reference proteome</keyword>
<evidence type="ECO:0000256" key="1">
    <source>
        <dbReference type="ARBA" id="ARBA00023157"/>
    </source>
</evidence>
<dbReference type="EMBL" id="MU826385">
    <property type="protein sequence ID" value="KAJ7377003.1"/>
    <property type="molecule type" value="Genomic_DNA"/>
</dbReference>
<keyword evidence="1" id="KW-1015">Disulfide bond</keyword>
<name>A0A9W9ZAB4_9CNID</name>